<evidence type="ECO:0000256" key="8">
    <source>
        <dbReference type="ARBA" id="ARBA00022985"/>
    </source>
</evidence>
<keyword evidence="3" id="KW-1003">Cell membrane</keyword>
<name>A0ABT8DZN3_9BURK</name>
<dbReference type="SUPFAM" id="SSF103481">
    <property type="entry name" value="Multidrug resistance efflux transporter EmrE"/>
    <property type="match status" value="2"/>
</dbReference>
<dbReference type="RefSeq" id="WP_290361369.1">
    <property type="nucleotide sequence ID" value="NZ_JAUHHC010000007.1"/>
</dbReference>
<evidence type="ECO:0000256" key="1">
    <source>
        <dbReference type="ARBA" id="ARBA00004651"/>
    </source>
</evidence>
<keyword evidence="10" id="KW-0443">Lipid metabolism</keyword>
<proteinExistence type="inferred from homology"/>
<evidence type="ECO:0000313" key="16">
    <source>
        <dbReference type="EMBL" id="MDN3923057.1"/>
    </source>
</evidence>
<organism evidence="16 17">
    <name type="scientific">Roseateles violae</name>
    <dbReference type="NCBI Taxonomy" id="3058042"/>
    <lineage>
        <taxon>Bacteria</taxon>
        <taxon>Pseudomonadati</taxon>
        <taxon>Pseudomonadota</taxon>
        <taxon>Betaproteobacteria</taxon>
        <taxon>Burkholderiales</taxon>
        <taxon>Sphaerotilaceae</taxon>
        <taxon>Roseateles</taxon>
    </lineage>
</organism>
<dbReference type="EMBL" id="JAUHHC010000007">
    <property type="protein sequence ID" value="MDN3923057.1"/>
    <property type="molecule type" value="Genomic_DNA"/>
</dbReference>
<feature type="transmembrane region" description="Helical" evidence="14">
    <location>
        <begin position="157"/>
        <end position="175"/>
    </location>
</feature>
<sequence>MPITALALVLCAALLHAVWNLGAKKAGGNHHFVLASAIGVSLLWGPAALYLGWRQIPQWPPTAWVCALASAAIHMLYFSCLLKGYRVSDLNVVYPVARGSGPLVSSLAAVLVFGERLGLAGLAGLTAIVGGIVLIAGGPALFFRAGGDAAAREKRRLGVLWGGLTGLLIASYTLVDGYAVKVLLVSPLLIDWVGNVLRVPFSLPAVLRDRAGFMPALRRQWPYVLLMAVCSPAAYILVLYAMQLAPVSRVAPMRELSMLVAALLGGQLLQEGERHWRLLGAAFIAAGVIALAL</sequence>
<feature type="transmembrane region" description="Helical" evidence="14">
    <location>
        <begin position="221"/>
        <end position="241"/>
    </location>
</feature>
<evidence type="ECO:0000256" key="5">
    <source>
        <dbReference type="ARBA" id="ARBA00022519"/>
    </source>
</evidence>
<evidence type="ECO:0000313" key="17">
    <source>
        <dbReference type="Proteomes" id="UP001228044"/>
    </source>
</evidence>
<feature type="transmembrane region" description="Helical" evidence="14">
    <location>
        <begin position="33"/>
        <end position="51"/>
    </location>
</feature>
<dbReference type="Proteomes" id="UP001228044">
    <property type="component" value="Unassembled WGS sequence"/>
</dbReference>
<evidence type="ECO:0000256" key="4">
    <source>
        <dbReference type="ARBA" id="ARBA00022516"/>
    </source>
</evidence>
<dbReference type="InterPro" id="IPR000390">
    <property type="entry name" value="Small_drug/metabolite_transptr"/>
</dbReference>
<feature type="transmembrane region" description="Helical" evidence="14">
    <location>
        <begin position="92"/>
        <end position="113"/>
    </location>
</feature>
<protein>
    <recommendedName>
        <fullName evidence="13">Guanidinium exporter</fullName>
    </recommendedName>
</protein>
<evidence type="ECO:0000256" key="2">
    <source>
        <dbReference type="ARBA" id="ARBA00022448"/>
    </source>
</evidence>
<dbReference type="PANTHER" id="PTHR30561">
    <property type="entry name" value="SMR FAMILY PROTON-DEPENDENT DRUG EFFLUX TRANSPORTER SUGE"/>
    <property type="match status" value="1"/>
</dbReference>
<keyword evidence="7 14" id="KW-0812">Transmembrane</keyword>
<keyword evidence="8" id="KW-0448">Lipopolysaccharide biosynthesis</keyword>
<dbReference type="Gene3D" id="1.10.3730.20">
    <property type="match status" value="2"/>
</dbReference>
<evidence type="ECO:0000256" key="6">
    <source>
        <dbReference type="ARBA" id="ARBA00022556"/>
    </source>
</evidence>
<comment type="similarity">
    <text evidence="12">Belongs to the drug/metabolite transporter (DMT) superfamily. Small multidrug resistance (SMR) (TC 2.A.7.1) family. Gdx/SugE subfamily.</text>
</comment>
<feature type="domain" description="EamA" evidence="15">
    <location>
        <begin position="157"/>
        <end position="291"/>
    </location>
</feature>
<keyword evidence="9 14" id="KW-1133">Transmembrane helix</keyword>
<evidence type="ECO:0000256" key="11">
    <source>
        <dbReference type="ARBA" id="ARBA00023136"/>
    </source>
</evidence>
<dbReference type="InterPro" id="IPR037185">
    <property type="entry name" value="EmrE-like"/>
</dbReference>
<dbReference type="PANTHER" id="PTHR30561:SF0">
    <property type="entry name" value="GUANIDINIUM EXPORTER"/>
    <property type="match status" value="1"/>
</dbReference>
<reference evidence="16 17" key="1">
    <citation type="submission" date="2023-06" db="EMBL/GenBank/DDBJ databases">
        <title>Pelomonas sp. PFR6 16S ribosomal RNA gene Genome sequencing and assembly.</title>
        <authorList>
            <person name="Woo H."/>
        </authorList>
    </citation>
    <scope>NUCLEOTIDE SEQUENCE [LARGE SCALE GENOMIC DNA]</scope>
    <source>
        <strain evidence="16 17">PFR6</strain>
    </source>
</reference>
<keyword evidence="4" id="KW-0444">Lipid biosynthesis</keyword>
<feature type="transmembrane region" description="Helical" evidence="14">
    <location>
        <begin position="63"/>
        <end position="86"/>
    </location>
</feature>
<evidence type="ECO:0000256" key="3">
    <source>
        <dbReference type="ARBA" id="ARBA00022475"/>
    </source>
</evidence>
<gene>
    <name evidence="16" type="ORF">QWJ38_22445</name>
</gene>
<comment type="subcellular location">
    <subcellularLocation>
        <location evidence="1">Cell membrane</location>
        <topology evidence="1">Multi-pass membrane protein</topology>
    </subcellularLocation>
</comment>
<keyword evidence="17" id="KW-1185">Reference proteome</keyword>
<evidence type="ECO:0000256" key="14">
    <source>
        <dbReference type="SAM" id="Phobius"/>
    </source>
</evidence>
<keyword evidence="2" id="KW-0813">Transport</keyword>
<keyword evidence="11 14" id="KW-0472">Membrane</keyword>
<evidence type="ECO:0000256" key="9">
    <source>
        <dbReference type="ARBA" id="ARBA00022989"/>
    </source>
</evidence>
<evidence type="ECO:0000256" key="7">
    <source>
        <dbReference type="ARBA" id="ARBA00022692"/>
    </source>
</evidence>
<dbReference type="InterPro" id="IPR000620">
    <property type="entry name" value="EamA_dom"/>
</dbReference>
<dbReference type="Pfam" id="PF00892">
    <property type="entry name" value="EamA"/>
    <property type="match status" value="2"/>
</dbReference>
<keyword evidence="5" id="KW-0997">Cell inner membrane</keyword>
<accession>A0ABT8DZN3</accession>
<evidence type="ECO:0000259" key="15">
    <source>
        <dbReference type="Pfam" id="PF00892"/>
    </source>
</evidence>
<evidence type="ECO:0000256" key="10">
    <source>
        <dbReference type="ARBA" id="ARBA00023098"/>
    </source>
</evidence>
<keyword evidence="6" id="KW-0441">Lipid A biosynthesis</keyword>
<feature type="domain" description="EamA" evidence="15">
    <location>
        <begin position="5"/>
        <end position="136"/>
    </location>
</feature>
<evidence type="ECO:0000256" key="12">
    <source>
        <dbReference type="ARBA" id="ARBA00038151"/>
    </source>
</evidence>
<comment type="caution">
    <text evidence="16">The sequence shown here is derived from an EMBL/GenBank/DDBJ whole genome shotgun (WGS) entry which is preliminary data.</text>
</comment>
<feature type="transmembrane region" description="Helical" evidence="14">
    <location>
        <begin position="120"/>
        <end position="145"/>
    </location>
</feature>
<evidence type="ECO:0000256" key="13">
    <source>
        <dbReference type="ARBA" id="ARBA00039168"/>
    </source>
</evidence>